<proteinExistence type="predicted"/>
<dbReference type="InterPro" id="IPR002942">
    <property type="entry name" value="S4_RNA-bd"/>
</dbReference>
<evidence type="ECO:0000256" key="5">
    <source>
        <dbReference type="ARBA" id="ARBA00041420"/>
    </source>
</evidence>
<comment type="caution">
    <text evidence="12">The sequence shown here is derived from an EMBL/GenBank/DDBJ whole genome shotgun (WGS) entry which is preliminary data.</text>
</comment>
<dbReference type="InterPro" id="IPR020103">
    <property type="entry name" value="PsdUridine_synth_cat_dom_sf"/>
</dbReference>
<sequence>METSLDNTIRLSKRVAEMRPCSRREAEIYIEGGFVSVDGVLTEEAGARVAPEQTVTIADDATLLEIVPVTLLLHKPAGAAQPQHLLRADTLTRTAPGQRFLKRHVVNLTEHLPLDPQASGMTVFTQDFRVNRKFSDDNVEQEIIVEVSGTIIENGLQQLNQINGKVSWQNETRMRWAVKGLKLGTIEKLCKEVGLKVVSMKRIRIGRIAMASLPAGEWRYLQEYEKF</sequence>
<dbReference type="PANTHER" id="PTHR47683">
    <property type="entry name" value="PSEUDOURIDINE SYNTHASE FAMILY PROTEIN-RELATED"/>
    <property type="match status" value="1"/>
</dbReference>
<dbReference type="GO" id="GO:0006396">
    <property type="term" value="P:RNA processing"/>
    <property type="evidence" value="ECO:0007669"/>
    <property type="project" value="UniProtKB-ARBA"/>
</dbReference>
<feature type="domain" description="RNA-binding S4" evidence="11">
    <location>
        <begin position="9"/>
        <end position="72"/>
    </location>
</feature>
<reference evidence="12 13" key="1">
    <citation type="submission" date="2019-11" db="EMBL/GenBank/DDBJ databases">
        <title>Novel species isolated from a subtropical stream in China.</title>
        <authorList>
            <person name="Lu H."/>
        </authorList>
    </citation>
    <scope>NUCLEOTIDE SEQUENCE [LARGE SCALE GENOMIC DNA]</scope>
    <source>
        <strain evidence="12 13">FT80W</strain>
    </source>
</reference>
<evidence type="ECO:0000256" key="1">
    <source>
        <dbReference type="ARBA" id="ARBA00036390"/>
    </source>
</evidence>
<keyword evidence="10" id="KW-0694">RNA-binding</keyword>
<name>A0A6I2KT32_9BURK</name>
<evidence type="ECO:0000256" key="10">
    <source>
        <dbReference type="PROSITE-ProRule" id="PRU00182"/>
    </source>
</evidence>
<evidence type="ECO:0000256" key="2">
    <source>
        <dbReference type="ARBA" id="ARBA00036535"/>
    </source>
</evidence>
<protein>
    <recommendedName>
        <fullName evidence="4">Dual-specificity RNA pseudouridine synthase RluF</fullName>
        <ecNumber evidence="3">5.4.99.21</ecNumber>
    </recommendedName>
    <alternativeName>
        <fullName evidence="6">23S rRNA pseudouridine(2604) synthase</fullName>
    </alternativeName>
    <alternativeName>
        <fullName evidence="8">Ribosomal large subunit pseudouridine synthase F</fullName>
    </alternativeName>
    <alternativeName>
        <fullName evidence="7">rRNA pseudouridylate synthase F</fullName>
    </alternativeName>
    <alternativeName>
        <fullName evidence="9">rRNA-uridine isomerase F</fullName>
    </alternativeName>
    <alternativeName>
        <fullName evidence="5">tRNA(Tyr) pseudouridine(35) synthase</fullName>
    </alternativeName>
</protein>
<dbReference type="PROSITE" id="PS50889">
    <property type="entry name" value="S4"/>
    <property type="match status" value="1"/>
</dbReference>
<dbReference type="EMBL" id="WKJK01000002">
    <property type="protein sequence ID" value="MRW89065.1"/>
    <property type="molecule type" value="Genomic_DNA"/>
</dbReference>
<evidence type="ECO:0000256" key="4">
    <source>
        <dbReference type="ARBA" id="ARBA00039989"/>
    </source>
</evidence>
<dbReference type="Gene3D" id="3.30.2350.10">
    <property type="entry name" value="Pseudouridine synthase"/>
    <property type="match status" value="1"/>
</dbReference>
<evidence type="ECO:0000256" key="6">
    <source>
        <dbReference type="ARBA" id="ARBA00041697"/>
    </source>
</evidence>
<organism evidence="12 13">
    <name type="scientific">Duganella guangzhouensis</name>
    <dbReference type="NCBI Taxonomy" id="2666084"/>
    <lineage>
        <taxon>Bacteria</taxon>
        <taxon>Pseudomonadati</taxon>
        <taxon>Pseudomonadota</taxon>
        <taxon>Betaproteobacteria</taxon>
        <taxon>Burkholderiales</taxon>
        <taxon>Oxalobacteraceae</taxon>
        <taxon>Telluria group</taxon>
        <taxon>Duganella</taxon>
    </lineage>
</organism>
<evidence type="ECO:0000313" key="12">
    <source>
        <dbReference type="EMBL" id="MRW89065.1"/>
    </source>
</evidence>
<dbReference type="GO" id="GO:0001522">
    <property type="term" value="P:pseudouridine synthesis"/>
    <property type="evidence" value="ECO:0007669"/>
    <property type="project" value="InterPro"/>
</dbReference>
<evidence type="ECO:0000256" key="9">
    <source>
        <dbReference type="ARBA" id="ARBA00043147"/>
    </source>
</evidence>
<dbReference type="Proteomes" id="UP000433309">
    <property type="component" value="Unassembled WGS sequence"/>
</dbReference>
<evidence type="ECO:0000313" key="13">
    <source>
        <dbReference type="Proteomes" id="UP000433309"/>
    </source>
</evidence>
<comment type="catalytic activity">
    <reaction evidence="1">
        <text>uridine(35) in tRNA(Tyr) = pseudouridine(35) in tRNA(Tyr)</text>
        <dbReference type="Rhea" id="RHEA:60556"/>
        <dbReference type="Rhea" id="RHEA-COMP:15607"/>
        <dbReference type="Rhea" id="RHEA-COMP:15608"/>
        <dbReference type="ChEBI" id="CHEBI:65314"/>
        <dbReference type="ChEBI" id="CHEBI:65315"/>
    </reaction>
</comment>
<dbReference type="Gene3D" id="3.10.290.10">
    <property type="entry name" value="RNA-binding S4 domain"/>
    <property type="match status" value="1"/>
</dbReference>
<dbReference type="GO" id="GO:0003723">
    <property type="term" value="F:RNA binding"/>
    <property type="evidence" value="ECO:0007669"/>
    <property type="project" value="UniProtKB-KW"/>
</dbReference>
<evidence type="ECO:0000256" key="7">
    <source>
        <dbReference type="ARBA" id="ARBA00042843"/>
    </source>
</evidence>
<dbReference type="CDD" id="cd00165">
    <property type="entry name" value="S4"/>
    <property type="match status" value="1"/>
</dbReference>
<dbReference type="InterPro" id="IPR050343">
    <property type="entry name" value="RsuA_PseudoU_synthase"/>
</dbReference>
<dbReference type="AlphaFoldDB" id="A0A6I2KT32"/>
<keyword evidence="13" id="KW-1185">Reference proteome</keyword>
<evidence type="ECO:0000256" key="8">
    <source>
        <dbReference type="ARBA" id="ARBA00042890"/>
    </source>
</evidence>
<dbReference type="EC" id="5.4.99.21" evidence="3"/>
<dbReference type="GO" id="GO:0160138">
    <property type="term" value="F:23S rRNA pseudouridine(2604) synthase activity"/>
    <property type="evidence" value="ECO:0007669"/>
    <property type="project" value="UniProtKB-EC"/>
</dbReference>
<dbReference type="InterPro" id="IPR036986">
    <property type="entry name" value="S4_RNA-bd_sf"/>
</dbReference>
<comment type="catalytic activity">
    <reaction evidence="2">
        <text>uridine(2604) in 23S rRNA = pseudouridine(2604) in 23S rRNA</text>
        <dbReference type="Rhea" id="RHEA:38875"/>
        <dbReference type="Rhea" id="RHEA-COMP:10093"/>
        <dbReference type="Rhea" id="RHEA-COMP:10094"/>
        <dbReference type="ChEBI" id="CHEBI:65314"/>
        <dbReference type="ChEBI" id="CHEBI:65315"/>
        <dbReference type="EC" id="5.4.99.21"/>
    </reaction>
</comment>
<dbReference type="SMART" id="SM00363">
    <property type="entry name" value="S4"/>
    <property type="match status" value="1"/>
</dbReference>
<dbReference type="SUPFAM" id="SSF55174">
    <property type="entry name" value="Alpha-L RNA-binding motif"/>
    <property type="match status" value="1"/>
</dbReference>
<evidence type="ECO:0000256" key="3">
    <source>
        <dbReference type="ARBA" id="ARBA00038922"/>
    </source>
</evidence>
<gene>
    <name evidence="12" type="ORF">GJ699_03615</name>
</gene>
<dbReference type="SUPFAM" id="SSF55120">
    <property type="entry name" value="Pseudouridine synthase"/>
    <property type="match status" value="1"/>
</dbReference>
<dbReference type="PANTHER" id="PTHR47683:SF2">
    <property type="entry name" value="RNA-BINDING S4 DOMAIN-CONTAINING PROTEIN"/>
    <property type="match status" value="1"/>
</dbReference>
<evidence type="ECO:0000259" key="11">
    <source>
        <dbReference type="SMART" id="SM00363"/>
    </source>
</evidence>
<accession>A0A6I2KT32</accession>